<sequence>MSLLFKYYSIDERRYSISNLYKSVVVYNSLFMFNDPFEGIGRVIYNEDQSNNDFWEAVESNIVLNKKNELISNYRIFCCTEHYDNALMWAHYANSHTGFCVGYKKEDIENISTKLQKVTYSSQPYDIEAMSDESILFIKSNEWEYENEWRGIYKLVDGDITHLDPNVGNSDYKNKLHIPHIDHETNKPEILESEIRIMKNCPPQIVYLGLRIGLGDKDQIIDICRNLNIPTYQMKQIHNSFYLKAESI</sequence>
<dbReference type="InterPro" id="IPR021352">
    <property type="entry name" value="DUF2971"/>
</dbReference>
<gene>
    <name evidence="1" type="ORF">PM006_00400</name>
</gene>
<proteinExistence type="predicted"/>
<evidence type="ECO:0000313" key="1">
    <source>
        <dbReference type="EMBL" id="MDB1998668.1"/>
    </source>
</evidence>
<organism evidence="1 2">
    <name type="scientific">Clostridium symbiosum</name>
    <name type="common">Bacteroides symbiosus</name>
    <dbReference type="NCBI Taxonomy" id="1512"/>
    <lineage>
        <taxon>Bacteria</taxon>
        <taxon>Bacillati</taxon>
        <taxon>Bacillota</taxon>
        <taxon>Clostridia</taxon>
        <taxon>Lachnospirales</taxon>
        <taxon>Lachnospiraceae</taxon>
        <taxon>Otoolea</taxon>
    </lineage>
</organism>
<evidence type="ECO:0000313" key="2">
    <source>
        <dbReference type="Proteomes" id="UP001300871"/>
    </source>
</evidence>
<dbReference type="RefSeq" id="WP_150027611.1">
    <property type="nucleotide sequence ID" value="NZ_JANKAG010000005.1"/>
</dbReference>
<name>A0AAW6AN80_CLOSY</name>
<accession>A0AAW6AN80</accession>
<protein>
    <submittedName>
        <fullName evidence="1">DUF2971 domain-containing protein</fullName>
    </submittedName>
</protein>
<reference evidence="1" key="1">
    <citation type="submission" date="2023-01" db="EMBL/GenBank/DDBJ databases">
        <title>Human gut microbiome strain richness.</title>
        <authorList>
            <person name="Chen-Liaw A."/>
        </authorList>
    </citation>
    <scope>NUCLEOTIDE SEQUENCE</scope>
    <source>
        <strain evidence="1">B1_m1001713B170214d0_201011</strain>
    </source>
</reference>
<dbReference type="Proteomes" id="UP001300871">
    <property type="component" value="Unassembled WGS sequence"/>
</dbReference>
<dbReference type="AlphaFoldDB" id="A0AAW6AN80"/>
<dbReference type="Pfam" id="PF11185">
    <property type="entry name" value="DUF2971"/>
    <property type="match status" value="1"/>
</dbReference>
<dbReference type="EMBL" id="JAQLGM010000001">
    <property type="protein sequence ID" value="MDB1998668.1"/>
    <property type="molecule type" value="Genomic_DNA"/>
</dbReference>
<dbReference type="GeneID" id="57968512"/>
<comment type="caution">
    <text evidence="1">The sequence shown here is derived from an EMBL/GenBank/DDBJ whole genome shotgun (WGS) entry which is preliminary data.</text>
</comment>